<evidence type="ECO:0000256" key="6">
    <source>
        <dbReference type="ARBA" id="ARBA00022630"/>
    </source>
</evidence>
<dbReference type="EC" id="1.14.13.225" evidence="4"/>
<evidence type="ECO:0000256" key="15">
    <source>
        <dbReference type="ARBA" id="ARBA00049522"/>
    </source>
</evidence>
<comment type="similarity">
    <text evidence="3">Belongs to the Mical family.</text>
</comment>
<dbReference type="SUPFAM" id="SSF47576">
    <property type="entry name" value="Calponin-homology domain, CH-domain"/>
    <property type="match status" value="1"/>
</dbReference>
<evidence type="ECO:0000256" key="5">
    <source>
        <dbReference type="ARBA" id="ARBA00022490"/>
    </source>
</evidence>
<reference evidence="22" key="1">
    <citation type="submission" date="2020-12" db="UniProtKB">
        <authorList>
            <consortium name="WormBaseParasite"/>
        </authorList>
    </citation>
    <scope>IDENTIFICATION</scope>
    <source>
        <strain evidence="22">MHco3</strain>
    </source>
</reference>
<dbReference type="Pfam" id="PF25413">
    <property type="entry name" value="Rossman_Mical"/>
    <property type="match status" value="1"/>
</dbReference>
<evidence type="ECO:0000256" key="2">
    <source>
        <dbReference type="ARBA" id="ARBA00004496"/>
    </source>
</evidence>
<evidence type="ECO:0000256" key="14">
    <source>
        <dbReference type="ARBA" id="ARBA00023203"/>
    </source>
</evidence>
<dbReference type="SMART" id="SM00132">
    <property type="entry name" value="LIM"/>
    <property type="match status" value="1"/>
</dbReference>
<dbReference type="Proteomes" id="UP000025227">
    <property type="component" value="Unplaced"/>
</dbReference>
<evidence type="ECO:0000256" key="12">
    <source>
        <dbReference type="ARBA" id="ARBA00023033"/>
    </source>
</evidence>
<dbReference type="InterPro" id="IPR001781">
    <property type="entry name" value="Znf_LIM"/>
</dbReference>
<evidence type="ECO:0000313" key="22">
    <source>
        <dbReference type="WBParaSite" id="HCON_00042720-00001"/>
    </source>
</evidence>
<keyword evidence="21" id="KW-1185">Reference proteome</keyword>
<evidence type="ECO:0000259" key="19">
    <source>
        <dbReference type="PROSITE" id="PS50023"/>
    </source>
</evidence>
<dbReference type="PROSITE" id="PS51848">
    <property type="entry name" value="BMERB"/>
    <property type="match status" value="1"/>
</dbReference>
<comment type="subcellular location">
    <subcellularLocation>
        <location evidence="2">Cytoplasm</location>
    </subcellularLocation>
</comment>
<dbReference type="PANTHER" id="PTHR23167">
    <property type="entry name" value="CALPONIN HOMOLOGY DOMAIN-CONTAINING PROTEIN DDB_G0272472-RELATED"/>
    <property type="match status" value="1"/>
</dbReference>
<dbReference type="Gene3D" id="1.10.418.10">
    <property type="entry name" value="Calponin-like domain"/>
    <property type="match status" value="1"/>
</dbReference>
<dbReference type="InterPro" id="IPR050540">
    <property type="entry name" value="F-actin_Monoox_Mical"/>
</dbReference>
<dbReference type="SUPFAM" id="SSF51905">
    <property type="entry name" value="FAD/NAD(P)-binding domain"/>
    <property type="match status" value="1"/>
</dbReference>
<evidence type="ECO:0000259" key="20">
    <source>
        <dbReference type="PROSITE" id="PS51848"/>
    </source>
</evidence>
<keyword evidence="14" id="KW-0009">Actin-binding</keyword>
<evidence type="ECO:0000256" key="7">
    <source>
        <dbReference type="ARBA" id="ARBA00022723"/>
    </source>
</evidence>
<dbReference type="PROSITE" id="PS50021">
    <property type="entry name" value="CH"/>
    <property type="match status" value="1"/>
</dbReference>
<dbReference type="GO" id="GO:0003779">
    <property type="term" value="F:actin binding"/>
    <property type="evidence" value="ECO:0007669"/>
    <property type="project" value="UniProtKB-KW"/>
</dbReference>
<dbReference type="PRINTS" id="PR00420">
    <property type="entry name" value="RNGMNOXGNASE"/>
</dbReference>
<organism evidence="21 22">
    <name type="scientific">Haemonchus contortus</name>
    <name type="common">Barber pole worm</name>
    <dbReference type="NCBI Taxonomy" id="6289"/>
    <lineage>
        <taxon>Eukaryota</taxon>
        <taxon>Metazoa</taxon>
        <taxon>Ecdysozoa</taxon>
        <taxon>Nematoda</taxon>
        <taxon>Chromadorea</taxon>
        <taxon>Rhabditida</taxon>
        <taxon>Rhabditina</taxon>
        <taxon>Rhabditomorpha</taxon>
        <taxon>Strongyloidea</taxon>
        <taxon>Trichostrongylidae</taxon>
        <taxon>Haemonchus</taxon>
    </lineage>
</organism>
<dbReference type="PROSITE" id="PS50023">
    <property type="entry name" value="LIM_DOMAIN_2"/>
    <property type="match status" value="1"/>
</dbReference>
<evidence type="ECO:0000256" key="4">
    <source>
        <dbReference type="ARBA" id="ARBA00012709"/>
    </source>
</evidence>
<feature type="region of interest" description="Disordered" evidence="17">
    <location>
        <begin position="1059"/>
        <end position="1094"/>
    </location>
</feature>
<dbReference type="GO" id="GO:0046872">
    <property type="term" value="F:metal ion binding"/>
    <property type="evidence" value="ECO:0007669"/>
    <property type="project" value="UniProtKB-KW"/>
</dbReference>
<evidence type="ECO:0000256" key="16">
    <source>
        <dbReference type="PROSITE-ProRule" id="PRU00125"/>
    </source>
</evidence>
<dbReference type="FunFam" id="3.50.50.60:FF:000004">
    <property type="entry name" value="protein-methionine sulfoxide oxidase MICAL2 isoform X1"/>
    <property type="match status" value="1"/>
</dbReference>
<keyword evidence="10" id="KW-0521">NADP</keyword>
<keyword evidence="6" id="KW-0285">Flavoprotein</keyword>
<dbReference type="InterPro" id="IPR001715">
    <property type="entry name" value="CH_dom"/>
</dbReference>
<feature type="region of interest" description="Disordered" evidence="17">
    <location>
        <begin position="1021"/>
        <end position="1044"/>
    </location>
</feature>
<evidence type="ECO:0000256" key="1">
    <source>
        <dbReference type="ARBA" id="ARBA00001974"/>
    </source>
</evidence>
<feature type="region of interest" description="Disordered" evidence="17">
    <location>
        <begin position="948"/>
        <end position="989"/>
    </location>
</feature>
<dbReference type="InterPro" id="IPR022735">
    <property type="entry name" value="bMERB_dom"/>
</dbReference>
<keyword evidence="11" id="KW-0560">Oxidoreductase</keyword>
<evidence type="ECO:0000256" key="3">
    <source>
        <dbReference type="ARBA" id="ARBA00008223"/>
    </source>
</evidence>
<keyword evidence="12" id="KW-0503">Monooxygenase</keyword>
<name>A0A7I4Y486_HAECO</name>
<dbReference type="InterPro" id="IPR003953">
    <property type="entry name" value="FAD-dep_OxRdtase_2_FAD-bd"/>
</dbReference>
<keyword evidence="13 16" id="KW-0440">LIM domain</keyword>
<evidence type="ECO:0000259" key="18">
    <source>
        <dbReference type="PROSITE" id="PS50021"/>
    </source>
</evidence>
<dbReference type="Gene3D" id="2.10.110.10">
    <property type="entry name" value="Cysteine Rich Protein"/>
    <property type="match status" value="1"/>
</dbReference>
<keyword evidence="8" id="KW-0274">FAD</keyword>
<dbReference type="Gene3D" id="3.50.50.60">
    <property type="entry name" value="FAD/NAD(P)-binding domain"/>
    <property type="match status" value="1"/>
</dbReference>
<feature type="compositionally biased region" description="Acidic residues" evidence="17">
    <location>
        <begin position="979"/>
        <end position="989"/>
    </location>
</feature>
<evidence type="ECO:0000313" key="21">
    <source>
        <dbReference type="Proteomes" id="UP000025227"/>
    </source>
</evidence>
<dbReference type="OrthoDB" id="20799at2759"/>
<dbReference type="CDD" id="cd09358">
    <property type="entry name" value="LIM_Mical_like"/>
    <property type="match status" value="1"/>
</dbReference>
<sequence>VGWTVTILELGKTMAASSLFDNFITASTFRSIQNSFYQLCVTLDIDPSDAINVYPKLRLLNDWKAQKLWKLLDKKWELAEYKKQKAGELLNVLVIGAGPCGLRSAIECALLGCRVVLVEQRDRFSRNNVLHLWEFVIQDLKSLGAKIFYPKFCTGSIEHISIRQLQCILLKAALCFGVQIHDSVTFVQLLFPKKIHNAVTGFRACLEPKGHILADYDIDVLIGADGKRNTIPGFPREEMRGKLAIGITANFVNNKTPAEERVPEISGVAYIFNQAFFKEMYAKTGVDLENIVYYKDDTHYFVMCAKKQSLLDMGVILQDNDDVSKLLSSENVDQEALCRYAQAAADFATNGKLPALNFAKNHRGNEDVAMFDFTSLYSSKCSVRLVERMNKCLLMGIVGDSLHEPFWPTGSGCARGFLGVLDTAWLIREYGLNKRGPLEMIAERESIYRLLAQVTKDNMNKAMNKYTIDPRTRYVSLESTLQPEDVVQIVSSDNPRLAPIGQPLKLNNNRSVHLNPALRTYSLWKFCHQAVSPYKLRMFDMDMCWNDGRALAALIAKFRPEVIDYFSVISSEDTEGRLQVVFKLVEESMGVPPPCTPSEWHFLKVQAKVDYIGDIVDVIRCDKDRFKCQVVTPRSHVVQKRRQQPICGTNPKRSEPIKRLADNLLGCSSFTNTSVVSETKNVQKIVLGNIGNERVLDLHVAKDEIDDSIPPPSPKKKISVENRDGVVIRPVAPVQPKRHFSAPSMSALYESVNANRQETCQICEKVVYLAERMQVESMFVHKNCFRCSYCNQPLRLGECGKDKDLDFHYPRRFFCKTHLRLPLKEKISRIERCARLMEKNSSRDGILTGLNPGSASLYSPTVTKRKEVVPGSDLPVQHTATLSFFPAEHLRDRTVQRMRDNVMGGPISPVSEVPSVDDRTPERAEFSNHLRKSSTASCVDLVQPQMEMESLSSASDSEGELDEDRNSSAGSVSENDASISDEEGDELGEGDLEELERTVLQYSEEDPDRPFTEEQVVSVIERINRRRNPPMSTPGNSASLSQRSDYPTVESFYTPMERFTHSDCSRDPGISGRSSDSMSNGNSDPDIFATPPSTVLAGDIKKRKAADLERLRTESRLKAKLKTDEELGLGQEKSMSIVDEATPSSLRSGTILKNGQGAKVGSENDQVLLKEGGLFGEEQSTLEDRSQLSNKEGVQEEAKQPTPIQQATYENAGLLQRSSVPESALSGQHPVNRYNPNDVVHSESRKETNILANSLHRFKMRREAHSRDAHSSSPTSSSCTSPHPTNTLPGTELESREVPLAAVAPSPRLDSDEGESSAHISLNERNIRLFQRRAEKIRRQHDDERRRGAQEIQRGLQECEIRLEEIKSIGQSLELKLIEDPENEWAMDSWFALVHERELLKSKEEMLRLSKREVELEVKYRDLNMRFKQLGEGMNDNLTANSDLLAAMLAVVEEKKEVNRLCEKAKQSCKMINANMKALREKGRNFEKFRPVFASQ</sequence>
<feature type="domain" description="Calponin-homology (CH)" evidence="18">
    <location>
        <begin position="515"/>
        <end position="620"/>
    </location>
</feature>
<feature type="domain" description="LIM zinc-binding" evidence="19">
    <location>
        <begin position="758"/>
        <end position="825"/>
    </location>
</feature>
<comment type="catalytic activity">
    <reaction evidence="15">
        <text>L-methionyl-[F-actin] + NADPH + O2 + H(+) = L-methionyl-(R)-S-oxide-[F-actin] + NADP(+) + H2O</text>
        <dbReference type="Rhea" id="RHEA:51308"/>
        <dbReference type="Rhea" id="RHEA-COMP:12953"/>
        <dbReference type="Rhea" id="RHEA-COMP:12956"/>
        <dbReference type="ChEBI" id="CHEBI:15377"/>
        <dbReference type="ChEBI" id="CHEBI:15378"/>
        <dbReference type="ChEBI" id="CHEBI:15379"/>
        <dbReference type="ChEBI" id="CHEBI:16044"/>
        <dbReference type="ChEBI" id="CHEBI:45764"/>
        <dbReference type="ChEBI" id="CHEBI:57783"/>
        <dbReference type="ChEBI" id="CHEBI:58349"/>
        <dbReference type="EC" id="1.14.13.225"/>
    </reaction>
</comment>
<dbReference type="InterPro" id="IPR036872">
    <property type="entry name" value="CH_dom_sf"/>
</dbReference>
<dbReference type="Pfam" id="PF12130">
    <property type="entry name" value="bMERB_dom"/>
    <property type="match status" value="1"/>
</dbReference>
<feature type="compositionally biased region" description="Low complexity" evidence="17">
    <location>
        <begin position="1271"/>
        <end position="1285"/>
    </location>
</feature>
<feature type="compositionally biased region" description="Polar residues" evidence="17">
    <location>
        <begin position="1033"/>
        <end position="1044"/>
    </location>
</feature>
<feature type="domain" description="BMERB" evidence="20">
    <location>
        <begin position="1338"/>
        <end position="1478"/>
    </location>
</feature>
<dbReference type="InterPro" id="IPR057494">
    <property type="entry name" value="Rossman_Mical"/>
</dbReference>
<feature type="compositionally biased region" description="Polar residues" evidence="17">
    <location>
        <begin position="1072"/>
        <end position="1083"/>
    </location>
</feature>
<keyword evidence="5" id="KW-0963">Cytoplasm</keyword>
<feature type="region of interest" description="Disordered" evidence="17">
    <location>
        <begin position="900"/>
        <end position="934"/>
    </location>
</feature>
<keyword evidence="9 16" id="KW-0862">Zinc</keyword>
<feature type="region of interest" description="Disordered" evidence="17">
    <location>
        <begin position="1176"/>
        <end position="1205"/>
    </location>
</feature>
<evidence type="ECO:0000256" key="13">
    <source>
        <dbReference type="ARBA" id="ARBA00023038"/>
    </source>
</evidence>
<dbReference type="GO" id="GO:0005737">
    <property type="term" value="C:cytoplasm"/>
    <property type="evidence" value="ECO:0007669"/>
    <property type="project" value="UniProtKB-SubCell"/>
</dbReference>
<dbReference type="Pfam" id="PF00890">
    <property type="entry name" value="FAD_binding_2"/>
    <property type="match status" value="1"/>
</dbReference>
<dbReference type="Pfam" id="PF00307">
    <property type="entry name" value="CH"/>
    <property type="match status" value="1"/>
</dbReference>
<accession>A0A7I4Y486</accession>
<dbReference type="InterPro" id="IPR036188">
    <property type="entry name" value="FAD/NAD-bd_sf"/>
</dbReference>
<evidence type="ECO:0000256" key="17">
    <source>
        <dbReference type="SAM" id="MobiDB-lite"/>
    </source>
</evidence>
<evidence type="ECO:0000256" key="10">
    <source>
        <dbReference type="ARBA" id="ARBA00022857"/>
    </source>
</evidence>
<evidence type="ECO:0000256" key="11">
    <source>
        <dbReference type="ARBA" id="ARBA00023002"/>
    </source>
</evidence>
<feature type="compositionally biased region" description="Polar residues" evidence="17">
    <location>
        <begin position="967"/>
        <end position="978"/>
    </location>
</feature>
<evidence type="ECO:0000256" key="8">
    <source>
        <dbReference type="ARBA" id="ARBA00022827"/>
    </source>
</evidence>
<feature type="compositionally biased region" description="Basic and acidic residues" evidence="17">
    <location>
        <begin position="916"/>
        <end position="928"/>
    </location>
</feature>
<dbReference type="SUPFAM" id="SSF57716">
    <property type="entry name" value="Glucocorticoid receptor-like (DNA-binding domain)"/>
    <property type="match status" value="1"/>
</dbReference>
<feature type="region of interest" description="Disordered" evidence="17">
    <location>
        <begin position="1219"/>
        <end position="1247"/>
    </location>
</feature>
<dbReference type="WBParaSite" id="HCON_00042720-00001">
    <property type="protein sequence ID" value="HCON_00042720-00001"/>
    <property type="gene ID" value="HCON_00042720"/>
</dbReference>
<proteinExistence type="inferred from homology"/>
<protein>
    <recommendedName>
        <fullName evidence="4">F-actin monooxygenase</fullName>
        <ecNumber evidence="4">1.14.13.225</ecNumber>
    </recommendedName>
</protein>
<dbReference type="SMART" id="SM01203">
    <property type="entry name" value="DUF3585"/>
    <property type="match status" value="1"/>
</dbReference>
<dbReference type="GO" id="GO:0120501">
    <property type="term" value="F:F-actin monooxygenase activity"/>
    <property type="evidence" value="ECO:0007669"/>
    <property type="project" value="UniProtKB-EC"/>
</dbReference>
<comment type="cofactor">
    <cofactor evidence="1">
        <name>FAD</name>
        <dbReference type="ChEBI" id="CHEBI:57692"/>
    </cofactor>
</comment>
<dbReference type="PANTHER" id="PTHR23167:SF54">
    <property type="entry name" value="[F-ACTIN]-MONOOXYGENASE MICAL"/>
    <property type="match status" value="1"/>
</dbReference>
<feature type="region of interest" description="Disordered" evidence="17">
    <location>
        <begin position="1262"/>
        <end position="1297"/>
    </location>
</feature>
<keyword evidence="7 16" id="KW-0479">Metal-binding</keyword>
<evidence type="ECO:0000256" key="9">
    <source>
        <dbReference type="ARBA" id="ARBA00022833"/>
    </source>
</evidence>